<proteinExistence type="predicted"/>
<accession>A0A8E1BZM8</accession>
<reference evidence="1 2" key="1">
    <citation type="submission" date="2014-02" db="EMBL/GenBank/DDBJ databases">
        <title>Draft genome sequence of Rickettsia buchneri sp. nov. ISO7T.</title>
        <authorList>
            <person name="Felsheim R.F."/>
            <person name="Kurtti T.J."/>
            <person name="Munderloh U.G."/>
        </authorList>
    </citation>
    <scope>NUCLEOTIDE SEQUENCE [LARGE SCALE GENOMIC DNA]</scope>
    <source>
        <strain evidence="1 2">ISO7</strain>
    </source>
</reference>
<evidence type="ECO:0000313" key="1">
    <source>
        <dbReference type="EMBL" id="KDO02513.1"/>
    </source>
</evidence>
<dbReference type="AlphaFoldDB" id="A0A8E1BZM8"/>
<evidence type="ECO:0000313" key="2">
    <source>
        <dbReference type="Proteomes" id="UP000027161"/>
    </source>
</evidence>
<dbReference type="Proteomes" id="UP000027161">
    <property type="component" value="Unassembled WGS sequence"/>
</dbReference>
<gene>
    <name evidence="1" type="ORF">REISMN_06660</name>
</gene>
<sequence>MKHRMMWLLSPALRWEIFATFKELANKELQLTKWVDSKYKHSFWNELCFCIDTLFNDANALDKTSQIKIGLTMYNQEEVEKVNKFSHFFYDLTEEIEGEKPDYRILRSPTVAKDYR</sequence>
<keyword evidence="2" id="KW-1185">Reference proteome</keyword>
<organism evidence="1 2">
    <name type="scientific">Rickettsia tamurae subsp. buchneri</name>
    <dbReference type="NCBI Taxonomy" id="1462938"/>
    <lineage>
        <taxon>Bacteria</taxon>
        <taxon>Pseudomonadati</taxon>
        <taxon>Pseudomonadota</taxon>
        <taxon>Alphaproteobacteria</taxon>
        <taxon>Rickettsiales</taxon>
        <taxon>Rickettsiaceae</taxon>
        <taxon>Rickettsieae</taxon>
        <taxon>Rickettsia</taxon>
        <taxon>spotted fever group</taxon>
    </lineage>
</organism>
<comment type="caution">
    <text evidence="1">The sequence shown here is derived from an EMBL/GenBank/DDBJ whole genome shotgun (WGS) entry which is preliminary data.</text>
</comment>
<dbReference type="InterPro" id="IPR057705">
    <property type="entry name" value="DUF7945"/>
</dbReference>
<dbReference type="NCBIfam" id="NF047838">
    <property type="entry name" value="SCO4402_fam"/>
    <property type="match status" value="1"/>
</dbReference>
<name>A0A8E1BZM8_9RICK</name>
<protein>
    <submittedName>
        <fullName evidence="1">Uncharacterized protein</fullName>
    </submittedName>
</protein>
<dbReference type="EMBL" id="JFKF01000140">
    <property type="protein sequence ID" value="KDO02513.1"/>
    <property type="molecule type" value="Genomic_DNA"/>
</dbReference>